<dbReference type="InterPro" id="IPR050834">
    <property type="entry name" value="Glycosyltransf_2"/>
</dbReference>
<dbReference type="Proteomes" id="UP000199706">
    <property type="component" value="Unassembled WGS sequence"/>
</dbReference>
<gene>
    <name evidence="2" type="ORF">SAMN05216466_102409</name>
</gene>
<feature type="domain" description="Glycosyltransferase 2-like" evidence="1">
    <location>
        <begin position="4"/>
        <end position="138"/>
    </location>
</feature>
<sequence>MLISIITVCWNDMAGLLRTMQSLQAQNSQNFEWIVVDGGSTDGTKELIESTQGISRYISEPDNGIYDAMWKGVKIATGEYVWFLNAGDELDGAGSVFSVRNKLREADVLLCDARFMVGSSSIAVRRARNFYESIWHSVPANQQATLYRRSLLVREYFLHSFSICGDFFLAASLARKGVKVDYLNSVVAKFYVGGVSTIKIIPLIRQAYLIQRDVLELSYFRRVISASRRFLACSFTLWQYLRLRRNT</sequence>
<dbReference type="OrthoDB" id="9786172at2"/>
<dbReference type="InterPro" id="IPR029044">
    <property type="entry name" value="Nucleotide-diphossugar_trans"/>
</dbReference>
<dbReference type="AlphaFoldDB" id="A0A1G7S785"/>
<accession>A0A1G7S785</accession>
<evidence type="ECO:0000259" key="1">
    <source>
        <dbReference type="Pfam" id="PF00535"/>
    </source>
</evidence>
<dbReference type="SUPFAM" id="SSF53448">
    <property type="entry name" value="Nucleotide-diphospho-sugar transferases"/>
    <property type="match status" value="1"/>
</dbReference>
<dbReference type="EMBL" id="FNCJ01000002">
    <property type="protein sequence ID" value="SDG18802.1"/>
    <property type="molecule type" value="Genomic_DNA"/>
</dbReference>
<dbReference type="PANTHER" id="PTHR43685">
    <property type="entry name" value="GLYCOSYLTRANSFERASE"/>
    <property type="match status" value="1"/>
</dbReference>
<dbReference type="CDD" id="cd06433">
    <property type="entry name" value="GT_2_WfgS_like"/>
    <property type="match status" value="1"/>
</dbReference>
<keyword evidence="2" id="KW-0808">Transferase</keyword>
<name>A0A1G7S785_9BURK</name>
<dbReference type="GO" id="GO:0016740">
    <property type="term" value="F:transferase activity"/>
    <property type="evidence" value="ECO:0007669"/>
    <property type="project" value="UniProtKB-KW"/>
</dbReference>
<reference evidence="2 3" key="1">
    <citation type="submission" date="2016-10" db="EMBL/GenBank/DDBJ databases">
        <authorList>
            <person name="de Groot N.N."/>
        </authorList>
    </citation>
    <scope>NUCLEOTIDE SEQUENCE [LARGE SCALE GENOMIC DNA]</scope>
    <source>
        <strain evidence="2 3">LMG 2247</strain>
    </source>
</reference>
<dbReference type="Gene3D" id="3.90.550.10">
    <property type="entry name" value="Spore Coat Polysaccharide Biosynthesis Protein SpsA, Chain A"/>
    <property type="match status" value="1"/>
</dbReference>
<protein>
    <submittedName>
        <fullName evidence="2">Putative colanic acid biosynthesis glycosyltransferase</fullName>
    </submittedName>
</protein>
<dbReference type="Pfam" id="PF00535">
    <property type="entry name" value="Glycos_transf_2"/>
    <property type="match status" value="1"/>
</dbReference>
<evidence type="ECO:0000313" key="2">
    <source>
        <dbReference type="EMBL" id="SDG18802.1"/>
    </source>
</evidence>
<dbReference type="PANTHER" id="PTHR43685:SF2">
    <property type="entry name" value="GLYCOSYLTRANSFERASE 2-LIKE DOMAIN-CONTAINING PROTEIN"/>
    <property type="match status" value="1"/>
</dbReference>
<dbReference type="InterPro" id="IPR001173">
    <property type="entry name" value="Glyco_trans_2-like"/>
</dbReference>
<evidence type="ECO:0000313" key="3">
    <source>
        <dbReference type="Proteomes" id="UP000199706"/>
    </source>
</evidence>
<proteinExistence type="predicted"/>
<organism evidence="2 3">
    <name type="scientific">Paraburkholderia phenazinium</name>
    <dbReference type="NCBI Taxonomy" id="60549"/>
    <lineage>
        <taxon>Bacteria</taxon>
        <taxon>Pseudomonadati</taxon>
        <taxon>Pseudomonadota</taxon>
        <taxon>Betaproteobacteria</taxon>
        <taxon>Burkholderiales</taxon>
        <taxon>Burkholderiaceae</taxon>
        <taxon>Paraburkholderia</taxon>
    </lineage>
</organism>
<dbReference type="RefSeq" id="WP_090682510.1">
    <property type="nucleotide sequence ID" value="NZ_CADERL010000002.1"/>
</dbReference>